<keyword evidence="3" id="KW-1185">Reference proteome</keyword>
<organism evidence="2 3">
    <name type="scientific">Molossus molossus</name>
    <name type="common">Pallas' mastiff bat</name>
    <name type="synonym">Vespertilio molossus</name>
    <dbReference type="NCBI Taxonomy" id="27622"/>
    <lineage>
        <taxon>Eukaryota</taxon>
        <taxon>Metazoa</taxon>
        <taxon>Chordata</taxon>
        <taxon>Craniata</taxon>
        <taxon>Vertebrata</taxon>
        <taxon>Euteleostomi</taxon>
        <taxon>Mammalia</taxon>
        <taxon>Eutheria</taxon>
        <taxon>Laurasiatheria</taxon>
        <taxon>Chiroptera</taxon>
        <taxon>Yangochiroptera</taxon>
        <taxon>Molossidae</taxon>
        <taxon>Molossus</taxon>
    </lineage>
</organism>
<reference evidence="2 3" key="1">
    <citation type="journal article" date="2020" name="Nature">
        <title>Six reference-quality genomes reveal evolution of bat adaptations.</title>
        <authorList>
            <person name="Jebb D."/>
            <person name="Huang Z."/>
            <person name="Pippel M."/>
            <person name="Hughes G.M."/>
            <person name="Lavrichenko K."/>
            <person name="Devanna P."/>
            <person name="Winkler S."/>
            <person name="Jermiin L.S."/>
            <person name="Skirmuntt E.C."/>
            <person name="Katzourakis A."/>
            <person name="Burkitt-Gray L."/>
            <person name="Ray D.A."/>
            <person name="Sullivan K.A.M."/>
            <person name="Roscito J.G."/>
            <person name="Kirilenko B.M."/>
            <person name="Davalos L.M."/>
            <person name="Corthals A.P."/>
            <person name="Power M.L."/>
            <person name="Jones G."/>
            <person name="Ransome R.D."/>
            <person name="Dechmann D.K.N."/>
            <person name="Locatelli A.G."/>
            <person name="Puechmaille S.J."/>
            <person name="Fedrigo O."/>
            <person name="Jarvis E.D."/>
            <person name="Hiller M."/>
            <person name="Vernes S.C."/>
            <person name="Myers E.W."/>
            <person name="Teeling E.C."/>
        </authorList>
    </citation>
    <scope>NUCLEOTIDE SEQUENCE [LARGE SCALE GENOMIC DNA]</scope>
    <source>
        <strain evidence="2">MMolMol1</strain>
        <tissue evidence="2">Muscle</tissue>
    </source>
</reference>
<evidence type="ECO:0000313" key="2">
    <source>
        <dbReference type="EMBL" id="KAF6482721.1"/>
    </source>
</evidence>
<dbReference type="AlphaFoldDB" id="A0A7J8IEH7"/>
<evidence type="ECO:0000313" key="3">
    <source>
        <dbReference type="Proteomes" id="UP000550707"/>
    </source>
</evidence>
<name>A0A7J8IEH7_MOLMO</name>
<evidence type="ECO:0000256" key="1">
    <source>
        <dbReference type="SAM" id="MobiDB-lite"/>
    </source>
</evidence>
<proteinExistence type="predicted"/>
<gene>
    <name evidence="2" type="ORF">HJG59_020006</name>
</gene>
<dbReference type="Proteomes" id="UP000550707">
    <property type="component" value="Unassembled WGS sequence"/>
</dbReference>
<sequence length="148" mass="15981">METGTEPWSWVLETSSAISHDFHPDPALEAAGTSTPGIRRSVLVRNPGHKGPRPAFEELDSDSEDLDPKQEDPEPNLEDLNTISEDVDPSYEDLEPISDDLDPSAEAPSSILGTCAVDPQDLDPMSSSFDLDPDVIGPVPLVLQLSHP</sequence>
<feature type="compositionally biased region" description="Acidic residues" evidence="1">
    <location>
        <begin position="85"/>
        <end position="103"/>
    </location>
</feature>
<dbReference type="EMBL" id="JACASF010000004">
    <property type="protein sequence ID" value="KAF6482721.1"/>
    <property type="molecule type" value="Genomic_DNA"/>
</dbReference>
<feature type="region of interest" description="Disordered" evidence="1">
    <location>
        <begin position="20"/>
        <end position="136"/>
    </location>
</feature>
<accession>A0A7J8IEH7</accession>
<protein>
    <submittedName>
        <fullName evidence="2">Zinc finger protein 358</fullName>
    </submittedName>
</protein>
<comment type="caution">
    <text evidence="2">The sequence shown here is derived from an EMBL/GenBank/DDBJ whole genome shotgun (WGS) entry which is preliminary data.</text>
</comment>